<sequence length="342" mass="39695">MKMWRVESFNEKSYYEGDLLMVRSGGETETQRENIFHSRCLILGKLCSIIIDDGSSVNVASLRLVEKLSILTFPHPKSCNEREELVVDKQMTLAFTLGNYKDEVMCDVVPMEAIHILLGKPWQYDKRVTHDGDTSRFSFEHMGHKIVLKPLSPKEVYEDQIKVKAKREEEKKERVKVEKAKEKETKKKREKNKSVRENKELKGEKSERGKKKIKIGKSKTKSEKEESLLVSRKEVRRVILEFKDVFPKYVPYGLPLFEAIKHPIDLTLGATLPSKASYIANLEESKEIQSQVRESISPYAILVILVPKKDDTWRMYMNYKHINNILLDINTTLLHLDDLLDA</sequence>
<name>A0A371HBU4_MUCPR</name>
<feature type="compositionally biased region" description="Basic residues" evidence="1">
    <location>
        <begin position="208"/>
        <end position="219"/>
    </location>
</feature>
<organism evidence="2 3">
    <name type="scientific">Mucuna pruriens</name>
    <name type="common">Velvet bean</name>
    <name type="synonym">Dolichos pruriens</name>
    <dbReference type="NCBI Taxonomy" id="157652"/>
    <lineage>
        <taxon>Eukaryota</taxon>
        <taxon>Viridiplantae</taxon>
        <taxon>Streptophyta</taxon>
        <taxon>Embryophyta</taxon>
        <taxon>Tracheophyta</taxon>
        <taxon>Spermatophyta</taxon>
        <taxon>Magnoliopsida</taxon>
        <taxon>eudicotyledons</taxon>
        <taxon>Gunneridae</taxon>
        <taxon>Pentapetalae</taxon>
        <taxon>rosids</taxon>
        <taxon>fabids</taxon>
        <taxon>Fabales</taxon>
        <taxon>Fabaceae</taxon>
        <taxon>Papilionoideae</taxon>
        <taxon>50 kb inversion clade</taxon>
        <taxon>NPAAA clade</taxon>
        <taxon>indigoferoid/millettioid clade</taxon>
        <taxon>Phaseoleae</taxon>
        <taxon>Mucuna</taxon>
    </lineage>
</organism>
<proteinExistence type="predicted"/>
<dbReference type="InterPro" id="IPR043502">
    <property type="entry name" value="DNA/RNA_pol_sf"/>
</dbReference>
<feature type="region of interest" description="Disordered" evidence="1">
    <location>
        <begin position="172"/>
        <end position="219"/>
    </location>
</feature>
<dbReference type="SUPFAM" id="SSF56672">
    <property type="entry name" value="DNA/RNA polymerases"/>
    <property type="match status" value="1"/>
</dbReference>
<dbReference type="Gene3D" id="3.10.10.10">
    <property type="entry name" value="HIV Type 1 Reverse Transcriptase, subunit A, domain 1"/>
    <property type="match status" value="1"/>
</dbReference>
<dbReference type="PANTHER" id="PTHR35046:SF9">
    <property type="entry name" value="RNA-DIRECTED DNA POLYMERASE"/>
    <property type="match status" value="1"/>
</dbReference>
<protein>
    <submittedName>
        <fullName evidence="2">Uncharacterized protein</fullName>
    </submittedName>
</protein>
<evidence type="ECO:0000256" key="1">
    <source>
        <dbReference type="SAM" id="MobiDB-lite"/>
    </source>
</evidence>
<dbReference type="Proteomes" id="UP000257109">
    <property type="component" value="Unassembled WGS sequence"/>
</dbReference>
<keyword evidence="3" id="KW-1185">Reference proteome</keyword>
<feature type="non-terminal residue" evidence="2">
    <location>
        <position position="1"/>
    </location>
</feature>
<feature type="compositionally biased region" description="Basic and acidic residues" evidence="1">
    <location>
        <begin position="172"/>
        <end position="207"/>
    </location>
</feature>
<dbReference type="Gene3D" id="2.40.70.10">
    <property type="entry name" value="Acid Proteases"/>
    <property type="match status" value="1"/>
</dbReference>
<evidence type="ECO:0000313" key="2">
    <source>
        <dbReference type="EMBL" id="RDY00279.1"/>
    </source>
</evidence>
<gene>
    <name evidence="2" type="ORF">CR513_16568</name>
</gene>
<dbReference type="AlphaFoldDB" id="A0A371HBU4"/>
<comment type="caution">
    <text evidence="2">The sequence shown here is derived from an EMBL/GenBank/DDBJ whole genome shotgun (WGS) entry which is preliminary data.</text>
</comment>
<dbReference type="OrthoDB" id="1747743at2759"/>
<reference evidence="2" key="1">
    <citation type="submission" date="2018-05" db="EMBL/GenBank/DDBJ databases">
        <title>Draft genome of Mucuna pruriens seed.</title>
        <authorList>
            <person name="Nnadi N.E."/>
            <person name="Vos R."/>
            <person name="Hasami M.H."/>
            <person name="Devisetty U.K."/>
            <person name="Aguiy J.C."/>
        </authorList>
    </citation>
    <scope>NUCLEOTIDE SEQUENCE [LARGE SCALE GENOMIC DNA]</scope>
    <source>
        <strain evidence="2">JCA_2017</strain>
    </source>
</reference>
<dbReference type="InterPro" id="IPR021109">
    <property type="entry name" value="Peptidase_aspartic_dom_sf"/>
</dbReference>
<accession>A0A371HBU4</accession>
<dbReference type="EMBL" id="QJKJ01003035">
    <property type="protein sequence ID" value="RDY00279.1"/>
    <property type="molecule type" value="Genomic_DNA"/>
</dbReference>
<dbReference type="PANTHER" id="PTHR35046">
    <property type="entry name" value="ZINC KNUCKLE (CCHC-TYPE) FAMILY PROTEIN"/>
    <property type="match status" value="1"/>
</dbReference>
<evidence type="ECO:0000313" key="3">
    <source>
        <dbReference type="Proteomes" id="UP000257109"/>
    </source>
</evidence>
<dbReference type="CDD" id="cd00303">
    <property type="entry name" value="retropepsin_like"/>
    <property type="match status" value="1"/>
</dbReference>